<keyword evidence="2" id="KW-1185">Reference proteome</keyword>
<dbReference type="OrthoDB" id="9837320at2"/>
<gene>
    <name evidence="1" type="ORF">Pr1d_14710</name>
</gene>
<protein>
    <submittedName>
        <fullName evidence="1">Uncharacterized protein</fullName>
    </submittedName>
</protein>
<evidence type="ECO:0000313" key="1">
    <source>
        <dbReference type="EMBL" id="QEG34198.1"/>
    </source>
</evidence>
<dbReference type="Proteomes" id="UP000323917">
    <property type="component" value="Chromosome"/>
</dbReference>
<evidence type="ECO:0000313" key="2">
    <source>
        <dbReference type="Proteomes" id="UP000323917"/>
    </source>
</evidence>
<name>A0A5B9Q580_9BACT</name>
<dbReference type="KEGG" id="bgok:Pr1d_14710"/>
<reference evidence="1 2" key="1">
    <citation type="submission" date="2019-08" db="EMBL/GenBank/DDBJ databases">
        <title>Deep-cultivation of Planctomycetes and their phenomic and genomic characterization uncovers novel biology.</title>
        <authorList>
            <person name="Wiegand S."/>
            <person name="Jogler M."/>
            <person name="Boedeker C."/>
            <person name="Pinto D."/>
            <person name="Vollmers J."/>
            <person name="Rivas-Marin E."/>
            <person name="Kohn T."/>
            <person name="Peeters S.H."/>
            <person name="Heuer A."/>
            <person name="Rast P."/>
            <person name="Oberbeckmann S."/>
            <person name="Bunk B."/>
            <person name="Jeske O."/>
            <person name="Meyerdierks A."/>
            <person name="Storesund J.E."/>
            <person name="Kallscheuer N."/>
            <person name="Luecker S."/>
            <person name="Lage O.M."/>
            <person name="Pohl T."/>
            <person name="Merkel B.J."/>
            <person name="Hornburger P."/>
            <person name="Mueller R.-W."/>
            <person name="Bruemmer F."/>
            <person name="Labrenz M."/>
            <person name="Spormann A.M."/>
            <person name="Op den Camp H."/>
            <person name="Overmann J."/>
            <person name="Amann R."/>
            <person name="Jetten M.S.M."/>
            <person name="Mascher T."/>
            <person name="Medema M.H."/>
            <person name="Devos D.P."/>
            <person name="Kaster A.-K."/>
            <person name="Ovreas L."/>
            <person name="Rohde M."/>
            <person name="Galperin M.Y."/>
            <person name="Jogler C."/>
        </authorList>
    </citation>
    <scope>NUCLEOTIDE SEQUENCE [LARGE SCALE GENOMIC DNA]</scope>
    <source>
        <strain evidence="1 2">Pr1d</strain>
    </source>
</reference>
<dbReference type="EMBL" id="CP042913">
    <property type="protein sequence ID" value="QEG34198.1"/>
    <property type="molecule type" value="Genomic_DNA"/>
</dbReference>
<proteinExistence type="predicted"/>
<dbReference type="AlphaFoldDB" id="A0A5B9Q580"/>
<sequence>MSERTWMQKSGATPGKLALVGCLAVGLVFVLWNQVSDETVDQHNSPQTPPPEQVAPQKQPLVPNSIVTEQPSREWPQMPLESVIKNDPFAKPAWYLATLTDGSQSGDESALLAEQQLEKLRKEQTKIVVISNGERVATIGEESYRVGDIVAGFEITEINMDGVVLTETGP</sequence>
<organism evidence="1 2">
    <name type="scientific">Bythopirellula goksoeyrii</name>
    <dbReference type="NCBI Taxonomy" id="1400387"/>
    <lineage>
        <taxon>Bacteria</taxon>
        <taxon>Pseudomonadati</taxon>
        <taxon>Planctomycetota</taxon>
        <taxon>Planctomycetia</taxon>
        <taxon>Pirellulales</taxon>
        <taxon>Lacipirellulaceae</taxon>
        <taxon>Bythopirellula</taxon>
    </lineage>
</organism>
<accession>A0A5B9Q580</accession>
<dbReference type="RefSeq" id="WP_148072879.1">
    <property type="nucleotide sequence ID" value="NZ_CP042913.1"/>
</dbReference>